<comment type="caution">
    <text evidence="2">The sequence shown here is derived from an EMBL/GenBank/DDBJ whole genome shotgun (WGS) entry which is preliminary data.</text>
</comment>
<reference evidence="2" key="1">
    <citation type="journal article" date="2022" name="bioRxiv">
        <title>Sequencing and chromosome-scale assembly of the giantPleurodeles waltlgenome.</title>
        <authorList>
            <person name="Brown T."/>
            <person name="Elewa A."/>
            <person name="Iarovenko S."/>
            <person name="Subramanian E."/>
            <person name="Araus A.J."/>
            <person name="Petzold A."/>
            <person name="Susuki M."/>
            <person name="Suzuki K.-i.T."/>
            <person name="Hayashi T."/>
            <person name="Toyoda A."/>
            <person name="Oliveira C."/>
            <person name="Osipova E."/>
            <person name="Leigh N.D."/>
            <person name="Simon A."/>
            <person name="Yun M.H."/>
        </authorList>
    </citation>
    <scope>NUCLEOTIDE SEQUENCE</scope>
    <source>
        <strain evidence="2">20211129_DDA</strain>
        <tissue evidence="2">Liver</tissue>
    </source>
</reference>
<evidence type="ECO:0000313" key="2">
    <source>
        <dbReference type="EMBL" id="KAJ1173346.1"/>
    </source>
</evidence>
<gene>
    <name evidence="2" type="ORF">NDU88_005182</name>
</gene>
<feature type="region of interest" description="Disordered" evidence="1">
    <location>
        <begin position="92"/>
        <end position="114"/>
    </location>
</feature>
<evidence type="ECO:0000313" key="3">
    <source>
        <dbReference type="Proteomes" id="UP001066276"/>
    </source>
</evidence>
<dbReference type="EMBL" id="JANPWB010000007">
    <property type="protein sequence ID" value="KAJ1173346.1"/>
    <property type="molecule type" value="Genomic_DNA"/>
</dbReference>
<accession>A0AAV7TAL6</accession>
<organism evidence="2 3">
    <name type="scientific">Pleurodeles waltl</name>
    <name type="common">Iberian ribbed newt</name>
    <dbReference type="NCBI Taxonomy" id="8319"/>
    <lineage>
        <taxon>Eukaryota</taxon>
        <taxon>Metazoa</taxon>
        <taxon>Chordata</taxon>
        <taxon>Craniata</taxon>
        <taxon>Vertebrata</taxon>
        <taxon>Euteleostomi</taxon>
        <taxon>Amphibia</taxon>
        <taxon>Batrachia</taxon>
        <taxon>Caudata</taxon>
        <taxon>Salamandroidea</taxon>
        <taxon>Salamandridae</taxon>
        <taxon>Pleurodelinae</taxon>
        <taxon>Pleurodeles</taxon>
    </lineage>
</organism>
<sequence>MEKERAGDSKEQEEARREDRSERSQGNEEVRRKDMSERSQGNERGEERNKGLGGGTLIRPRPLDERTRHVPGGVWLSQVRSCLRLSYFPFWSRNRSEGGKAGEGPEERDQENEQ</sequence>
<feature type="region of interest" description="Disordered" evidence="1">
    <location>
        <begin position="1"/>
        <end position="75"/>
    </location>
</feature>
<protein>
    <submittedName>
        <fullName evidence="2">Uncharacterized protein</fullName>
    </submittedName>
</protein>
<keyword evidence="3" id="KW-1185">Reference proteome</keyword>
<dbReference type="Proteomes" id="UP001066276">
    <property type="component" value="Chromosome 4_1"/>
</dbReference>
<dbReference type="AlphaFoldDB" id="A0AAV7TAL6"/>
<proteinExistence type="predicted"/>
<name>A0AAV7TAL6_PLEWA</name>
<feature type="compositionally biased region" description="Basic and acidic residues" evidence="1">
    <location>
        <begin position="1"/>
        <end position="50"/>
    </location>
</feature>
<evidence type="ECO:0000256" key="1">
    <source>
        <dbReference type="SAM" id="MobiDB-lite"/>
    </source>
</evidence>
<feature type="compositionally biased region" description="Basic and acidic residues" evidence="1">
    <location>
        <begin position="94"/>
        <end position="107"/>
    </location>
</feature>